<sequence length="124" mass="14345">MSTDYQFTCDDCKESGGFFSEQAWGWGNCDIFTNFKFLVAHVHCAGYRVISEHEEIYGDGPREEKFHRRLCTDQHLREDVWPRANEWEWARVGDSAKCHDEWLKHEGLDAPKPKAPEAIVAAAK</sequence>
<comment type="caution">
    <text evidence="1">The sequence shown here is derived from an EMBL/GenBank/DDBJ whole genome shotgun (WGS) entry which is preliminary data.</text>
</comment>
<protein>
    <submittedName>
        <fullName evidence="1">Uncharacterized protein</fullName>
    </submittedName>
</protein>
<accession>A0A0F9TIG8</accession>
<dbReference type="EMBL" id="LAZR01000220">
    <property type="protein sequence ID" value="KKN81045.1"/>
    <property type="molecule type" value="Genomic_DNA"/>
</dbReference>
<evidence type="ECO:0000313" key="1">
    <source>
        <dbReference type="EMBL" id="KKN81045.1"/>
    </source>
</evidence>
<proteinExistence type="predicted"/>
<organism evidence="1">
    <name type="scientific">marine sediment metagenome</name>
    <dbReference type="NCBI Taxonomy" id="412755"/>
    <lineage>
        <taxon>unclassified sequences</taxon>
        <taxon>metagenomes</taxon>
        <taxon>ecological metagenomes</taxon>
    </lineage>
</organism>
<gene>
    <name evidence="1" type="ORF">LCGC14_0322640</name>
</gene>
<reference evidence="1" key="1">
    <citation type="journal article" date="2015" name="Nature">
        <title>Complex archaea that bridge the gap between prokaryotes and eukaryotes.</title>
        <authorList>
            <person name="Spang A."/>
            <person name="Saw J.H."/>
            <person name="Jorgensen S.L."/>
            <person name="Zaremba-Niedzwiedzka K."/>
            <person name="Martijn J."/>
            <person name="Lind A.E."/>
            <person name="van Eijk R."/>
            <person name="Schleper C."/>
            <person name="Guy L."/>
            <person name="Ettema T.J."/>
        </authorList>
    </citation>
    <scope>NUCLEOTIDE SEQUENCE</scope>
</reference>
<dbReference type="AlphaFoldDB" id="A0A0F9TIG8"/>
<name>A0A0F9TIG8_9ZZZZ</name>